<dbReference type="AlphaFoldDB" id="A0A1T3P6A0"/>
<dbReference type="RefSeq" id="WP_078978925.1">
    <property type="nucleotide sequence ID" value="NZ_MWQN01000001.1"/>
</dbReference>
<keyword evidence="3" id="KW-0858">Xylan degradation</keyword>
<dbReference type="CDD" id="cd10917">
    <property type="entry name" value="CE4_NodB_like_6s_7s"/>
    <property type="match status" value="1"/>
</dbReference>
<dbReference type="SUPFAM" id="SSF88713">
    <property type="entry name" value="Glycoside hydrolase/deacetylase"/>
    <property type="match status" value="1"/>
</dbReference>
<keyword evidence="3" id="KW-0326">Glycosidase</keyword>
<keyword evidence="4" id="KW-1185">Reference proteome</keyword>
<feature type="signal peptide" evidence="1">
    <location>
        <begin position="1"/>
        <end position="38"/>
    </location>
</feature>
<comment type="caution">
    <text evidence="3">The sequence shown here is derived from an EMBL/GenBank/DDBJ whole genome shotgun (WGS) entry which is preliminary data.</text>
</comment>
<dbReference type="InterPro" id="IPR002509">
    <property type="entry name" value="NODB_dom"/>
</dbReference>
<dbReference type="OrthoDB" id="9763050at2"/>
<dbReference type="STRING" id="159449.B4N89_30195"/>
<dbReference type="Pfam" id="PF01522">
    <property type="entry name" value="Polysacc_deac_1"/>
    <property type="match status" value="1"/>
</dbReference>
<keyword evidence="3" id="KW-0624">Polysaccharide degradation</keyword>
<proteinExistence type="predicted"/>
<protein>
    <submittedName>
        <fullName evidence="3">Xylanase</fullName>
    </submittedName>
</protein>
<feature type="chain" id="PRO_5038512353" evidence="1">
    <location>
        <begin position="39"/>
        <end position="242"/>
    </location>
</feature>
<dbReference type="InterPro" id="IPR050248">
    <property type="entry name" value="Polysacc_deacetylase_ArnD"/>
</dbReference>
<keyword evidence="3" id="KW-0378">Hydrolase</keyword>
<dbReference type="GO" id="GO:0045493">
    <property type="term" value="P:xylan catabolic process"/>
    <property type="evidence" value="ECO:0007669"/>
    <property type="project" value="UniProtKB-KW"/>
</dbReference>
<name>A0A1T3P6A0_9ACTN</name>
<evidence type="ECO:0000313" key="3">
    <source>
        <dbReference type="EMBL" id="OPC84628.1"/>
    </source>
</evidence>
<dbReference type="InterPro" id="IPR011330">
    <property type="entry name" value="Glyco_hydro/deAcase_b/a-brl"/>
</dbReference>
<keyword evidence="3" id="KW-0119">Carbohydrate metabolism</keyword>
<accession>A0A1T3P6A0</accession>
<dbReference type="GO" id="GO:0016798">
    <property type="term" value="F:hydrolase activity, acting on glycosyl bonds"/>
    <property type="evidence" value="ECO:0007669"/>
    <property type="project" value="UniProtKB-KW"/>
</dbReference>
<evidence type="ECO:0000256" key="1">
    <source>
        <dbReference type="SAM" id="SignalP"/>
    </source>
</evidence>
<dbReference type="PROSITE" id="PS51677">
    <property type="entry name" value="NODB"/>
    <property type="match status" value="1"/>
</dbReference>
<keyword evidence="1" id="KW-0732">Signal</keyword>
<dbReference type="Gene3D" id="3.20.20.370">
    <property type="entry name" value="Glycoside hydrolase/deacetylase"/>
    <property type="match status" value="1"/>
</dbReference>
<evidence type="ECO:0000259" key="2">
    <source>
        <dbReference type="PROSITE" id="PS51677"/>
    </source>
</evidence>
<reference evidence="3 4" key="1">
    <citation type="submission" date="2017-03" db="EMBL/GenBank/DDBJ databases">
        <title>Draft genome sequence of Streptomyces scabrisporus NF3, endophyte isolated from Amphipterygium adstringens.</title>
        <authorList>
            <person name="Vazquez M."/>
            <person name="Ceapa C.D."/>
            <person name="Rodriguez Luna D."/>
            <person name="Sanchez Esquivel S."/>
        </authorList>
    </citation>
    <scope>NUCLEOTIDE SEQUENCE [LARGE SCALE GENOMIC DNA]</scope>
    <source>
        <strain evidence="3 4">NF3</strain>
    </source>
</reference>
<sequence length="242" mass="26252">MRSLHTGHPRVRRRRLATLTALLVCVATAWIASPAATAAPAAGPVSPALVTTTAHPGNQVALTFDDGPSPQFTPQLLQVLRKHQVKAVFCLVGEQVEWQQAQVRAIVADGHTLCNHTYRHRDLTTVPPAEIEADIKQTNAQIRAAVPGVDIPYFRAPYGNWGQSPAVAANLGLRPLSWTLMPGDWELPGADVLLQRLRDGITPTGVVTLHDAGGDRQQTVDAVDRLIPEFKAKGWNFDLPAR</sequence>
<dbReference type="Proteomes" id="UP000190037">
    <property type="component" value="Unassembled WGS sequence"/>
</dbReference>
<dbReference type="EMBL" id="MWQN01000001">
    <property type="protein sequence ID" value="OPC84628.1"/>
    <property type="molecule type" value="Genomic_DNA"/>
</dbReference>
<dbReference type="GO" id="GO:0016810">
    <property type="term" value="F:hydrolase activity, acting on carbon-nitrogen (but not peptide) bonds"/>
    <property type="evidence" value="ECO:0007669"/>
    <property type="project" value="InterPro"/>
</dbReference>
<organism evidence="3 4">
    <name type="scientific">Embleya scabrispora</name>
    <dbReference type="NCBI Taxonomy" id="159449"/>
    <lineage>
        <taxon>Bacteria</taxon>
        <taxon>Bacillati</taxon>
        <taxon>Actinomycetota</taxon>
        <taxon>Actinomycetes</taxon>
        <taxon>Kitasatosporales</taxon>
        <taxon>Streptomycetaceae</taxon>
        <taxon>Embleya</taxon>
    </lineage>
</organism>
<gene>
    <name evidence="3" type="ORF">B4N89_30195</name>
</gene>
<feature type="domain" description="NodB homology" evidence="2">
    <location>
        <begin position="58"/>
        <end position="238"/>
    </location>
</feature>
<dbReference type="PANTHER" id="PTHR10587">
    <property type="entry name" value="GLYCOSYL TRANSFERASE-RELATED"/>
    <property type="match status" value="1"/>
</dbReference>
<evidence type="ECO:0000313" key="4">
    <source>
        <dbReference type="Proteomes" id="UP000190037"/>
    </source>
</evidence>